<dbReference type="InterPro" id="IPR009003">
    <property type="entry name" value="Peptidase_S1_PA"/>
</dbReference>
<dbReference type="EMBL" id="NEDP02005376">
    <property type="protein sequence ID" value="OWF41640.1"/>
    <property type="molecule type" value="Genomic_DNA"/>
</dbReference>
<name>A0A210PYR9_MIZYE</name>
<dbReference type="AlphaFoldDB" id="A0A210PYR9"/>
<proteinExistence type="predicted"/>
<reference evidence="1 2" key="1">
    <citation type="journal article" date="2017" name="Nat. Ecol. Evol.">
        <title>Scallop genome provides insights into evolution of bilaterian karyotype and development.</title>
        <authorList>
            <person name="Wang S."/>
            <person name="Zhang J."/>
            <person name="Jiao W."/>
            <person name="Li J."/>
            <person name="Xun X."/>
            <person name="Sun Y."/>
            <person name="Guo X."/>
            <person name="Huan P."/>
            <person name="Dong B."/>
            <person name="Zhang L."/>
            <person name="Hu X."/>
            <person name="Sun X."/>
            <person name="Wang J."/>
            <person name="Zhao C."/>
            <person name="Wang Y."/>
            <person name="Wang D."/>
            <person name="Huang X."/>
            <person name="Wang R."/>
            <person name="Lv J."/>
            <person name="Li Y."/>
            <person name="Zhang Z."/>
            <person name="Liu B."/>
            <person name="Lu W."/>
            <person name="Hui Y."/>
            <person name="Liang J."/>
            <person name="Zhou Z."/>
            <person name="Hou R."/>
            <person name="Li X."/>
            <person name="Liu Y."/>
            <person name="Li H."/>
            <person name="Ning X."/>
            <person name="Lin Y."/>
            <person name="Zhao L."/>
            <person name="Xing Q."/>
            <person name="Dou J."/>
            <person name="Li Y."/>
            <person name="Mao J."/>
            <person name="Guo H."/>
            <person name="Dou H."/>
            <person name="Li T."/>
            <person name="Mu C."/>
            <person name="Jiang W."/>
            <person name="Fu Q."/>
            <person name="Fu X."/>
            <person name="Miao Y."/>
            <person name="Liu J."/>
            <person name="Yu Q."/>
            <person name="Li R."/>
            <person name="Liao H."/>
            <person name="Li X."/>
            <person name="Kong Y."/>
            <person name="Jiang Z."/>
            <person name="Chourrout D."/>
            <person name="Li R."/>
            <person name="Bao Z."/>
        </authorList>
    </citation>
    <scope>NUCLEOTIDE SEQUENCE [LARGE SCALE GENOMIC DNA]</scope>
    <source>
        <strain evidence="1 2">PY_sf001</strain>
    </source>
</reference>
<comment type="caution">
    <text evidence="1">The sequence shown here is derived from an EMBL/GenBank/DDBJ whole genome shotgun (WGS) entry which is preliminary data.</text>
</comment>
<protein>
    <recommendedName>
        <fullName evidence="3">Peptidase S1 domain-containing protein</fullName>
    </recommendedName>
</protein>
<dbReference type="OrthoDB" id="6148885at2759"/>
<dbReference type="SUPFAM" id="SSF50494">
    <property type="entry name" value="Trypsin-like serine proteases"/>
    <property type="match status" value="1"/>
</dbReference>
<dbReference type="InterPro" id="IPR043504">
    <property type="entry name" value="Peptidase_S1_PA_chymotrypsin"/>
</dbReference>
<dbReference type="Proteomes" id="UP000242188">
    <property type="component" value="Unassembled WGS sequence"/>
</dbReference>
<sequence length="566" mass="63651">MSLKDDDDDTCVIMSLVQVQSRGADRSACKRQHSSRRIDEYTGTGSNVAKDIASTINGGKKRRHNNVLDTDYKATSKSKSECPYKILKYEVSKKDYGRLDYNAEIARRIHSKIPVADLDVPDIIIDDCFTFLVIIPNASKHSELIGEEHVTDITKEWSGTEKKGKRWISLLSRRATPIEITEESAVLFLADKPEEDLKNNSKVCKFLTFSFENEIFAYAERALQYVQDQLAKKREHKQETLSYTRLEIYSLLARKLPDHDTPIKQSTDNIELQSPDCGLVSEALQNESVEDCGIRGFCNTIDEFLVLVAEPKRKADKTRIADSIEKSFRKLLKEKPKLVWVNKITTADLTAQGSKLTNTEKNHWGTLGCFGKDPGNSLVAITAGHCVEKDQIVQIENNGTSEEFGRCVQSHNSTEFDIAVININDSMEPRCTFKFRNEKDEVCKASVYQGDQIRNWPVHKIGAATQWTKGVVYCGEARVCDEIGIIIVNVNDIVFAEEGDSGAIVFFYDPNDIHNREVKLLSIVSKEVDVGGGSIPVGLSRKPTLTRSLKDGLDKVPNIIIEYERD</sequence>
<organism evidence="1 2">
    <name type="scientific">Mizuhopecten yessoensis</name>
    <name type="common">Japanese scallop</name>
    <name type="synonym">Patinopecten yessoensis</name>
    <dbReference type="NCBI Taxonomy" id="6573"/>
    <lineage>
        <taxon>Eukaryota</taxon>
        <taxon>Metazoa</taxon>
        <taxon>Spiralia</taxon>
        <taxon>Lophotrochozoa</taxon>
        <taxon>Mollusca</taxon>
        <taxon>Bivalvia</taxon>
        <taxon>Autobranchia</taxon>
        <taxon>Pteriomorphia</taxon>
        <taxon>Pectinida</taxon>
        <taxon>Pectinoidea</taxon>
        <taxon>Pectinidae</taxon>
        <taxon>Mizuhopecten</taxon>
    </lineage>
</organism>
<evidence type="ECO:0000313" key="1">
    <source>
        <dbReference type="EMBL" id="OWF41640.1"/>
    </source>
</evidence>
<gene>
    <name evidence="1" type="ORF">KP79_PYT22048</name>
</gene>
<evidence type="ECO:0008006" key="3">
    <source>
        <dbReference type="Google" id="ProtNLM"/>
    </source>
</evidence>
<dbReference type="Gene3D" id="2.40.10.10">
    <property type="entry name" value="Trypsin-like serine proteases"/>
    <property type="match status" value="2"/>
</dbReference>
<accession>A0A210PYR9</accession>
<evidence type="ECO:0000313" key="2">
    <source>
        <dbReference type="Proteomes" id="UP000242188"/>
    </source>
</evidence>
<keyword evidence="2" id="KW-1185">Reference proteome</keyword>